<feature type="domain" description="Carbohydrate kinase PfkB" evidence="1">
    <location>
        <begin position="7"/>
        <end position="277"/>
    </location>
</feature>
<evidence type="ECO:0000313" key="3">
    <source>
        <dbReference type="Proteomes" id="UP000823851"/>
    </source>
</evidence>
<dbReference type="Proteomes" id="UP000823851">
    <property type="component" value="Unassembled WGS sequence"/>
</dbReference>
<dbReference type="SUPFAM" id="SSF53613">
    <property type="entry name" value="Ribokinase-like"/>
    <property type="match status" value="1"/>
</dbReference>
<dbReference type="InterPro" id="IPR011611">
    <property type="entry name" value="PfkB_dom"/>
</dbReference>
<reference evidence="2" key="1">
    <citation type="journal article" date="2021" name="PeerJ">
        <title>Extensive microbial diversity within the chicken gut microbiome revealed by metagenomics and culture.</title>
        <authorList>
            <person name="Gilroy R."/>
            <person name="Ravi A."/>
            <person name="Getino M."/>
            <person name="Pursley I."/>
            <person name="Horton D.L."/>
            <person name="Alikhan N.F."/>
            <person name="Baker D."/>
            <person name="Gharbi K."/>
            <person name="Hall N."/>
            <person name="Watson M."/>
            <person name="Adriaenssens E.M."/>
            <person name="Foster-Nyarko E."/>
            <person name="Jarju S."/>
            <person name="Secka A."/>
            <person name="Antonio M."/>
            <person name="Oren A."/>
            <person name="Chaudhuri R.R."/>
            <person name="La Ragione R."/>
            <person name="Hildebrand F."/>
            <person name="Pallen M.J."/>
        </authorList>
    </citation>
    <scope>NUCLEOTIDE SEQUENCE</scope>
    <source>
        <strain evidence="2">ChiHjej8B7-25341</strain>
    </source>
</reference>
<evidence type="ECO:0000313" key="2">
    <source>
        <dbReference type="EMBL" id="HJD31807.1"/>
    </source>
</evidence>
<organism evidence="2 3">
    <name type="scientific">Candidatus Eisenbergiella stercorigallinarum</name>
    <dbReference type="NCBI Taxonomy" id="2838557"/>
    <lineage>
        <taxon>Bacteria</taxon>
        <taxon>Bacillati</taxon>
        <taxon>Bacillota</taxon>
        <taxon>Clostridia</taxon>
        <taxon>Lachnospirales</taxon>
        <taxon>Lachnospiraceae</taxon>
        <taxon>Eisenbergiella</taxon>
    </lineage>
</organism>
<comment type="caution">
    <text evidence="2">The sequence shown here is derived from an EMBL/GenBank/DDBJ whole genome shotgun (WGS) entry which is preliminary data.</text>
</comment>
<dbReference type="InterPro" id="IPR029056">
    <property type="entry name" value="Ribokinase-like"/>
</dbReference>
<gene>
    <name evidence="2" type="ORF">H9912_07680</name>
</gene>
<dbReference type="EMBL" id="DWUW01000216">
    <property type="protein sequence ID" value="HJD31807.1"/>
    <property type="molecule type" value="Genomic_DNA"/>
</dbReference>
<dbReference type="Gene3D" id="3.40.1190.20">
    <property type="match status" value="1"/>
</dbReference>
<protein>
    <submittedName>
        <fullName evidence="2">Ribokinase</fullName>
    </submittedName>
</protein>
<evidence type="ECO:0000259" key="1">
    <source>
        <dbReference type="Pfam" id="PF00294"/>
    </source>
</evidence>
<accession>A0A9D2R0X5</accession>
<proteinExistence type="predicted"/>
<sequence>MEKKYDVMVIGPVSIDYNIDYQGNERKELGGAVVASGFAAAGSGARTAIFCKLNEKDADVEERFRGAHADLYWKHSSATCSIRNQYFTADKEKRQCTSLGVCDPFRFEELPQAETAVYHFAGLVYGDFDGALFEEASRHGKVALDVQCMLRHVEEDRSMRFHDWEEKKKYLPLMDYFKTDAAEAEILTGLTDRAEAARQIHAWGAKEIVITHNTEVLAYDGARIRTCPIKARNLSGRTGRGDTTFAGYIAARQEGRSVEEALLYCTALVSLKMETPGPFRGVRQDVLDYIREFYS</sequence>
<name>A0A9D2R0X5_9FIRM</name>
<dbReference type="AlphaFoldDB" id="A0A9D2R0X5"/>
<reference evidence="2" key="2">
    <citation type="submission" date="2021-04" db="EMBL/GenBank/DDBJ databases">
        <authorList>
            <person name="Gilroy R."/>
        </authorList>
    </citation>
    <scope>NUCLEOTIDE SEQUENCE</scope>
    <source>
        <strain evidence="2">ChiHjej8B7-25341</strain>
    </source>
</reference>
<dbReference type="Pfam" id="PF00294">
    <property type="entry name" value="PfkB"/>
    <property type="match status" value="1"/>
</dbReference>